<dbReference type="EMBL" id="CYGV01001767">
    <property type="protein sequence ID" value="CUA77070.1"/>
    <property type="molecule type" value="Genomic_DNA"/>
</dbReference>
<evidence type="ECO:0000256" key="6">
    <source>
        <dbReference type="SAM" id="MobiDB-lite"/>
    </source>
</evidence>
<organism evidence="7 8">
    <name type="scientific">Rhizoctonia solani</name>
    <dbReference type="NCBI Taxonomy" id="456999"/>
    <lineage>
        <taxon>Eukaryota</taxon>
        <taxon>Fungi</taxon>
        <taxon>Dikarya</taxon>
        <taxon>Basidiomycota</taxon>
        <taxon>Agaricomycotina</taxon>
        <taxon>Agaricomycetes</taxon>
        <taxon>Cantharellales</taxon>
        <taxon>Ceratobasidiaceae</taxon>
        <taxon>Rhizoctonia</taxon>
    </lineage>
</organism>
<proteinExistence type="predicted"/>
<dbReference type="GO" id="GO:0043124">
    <property type="term" value="P:negative regulation of canonical NF-kappaB signal transduction"/>
    <property type="evidence" value="ECO:0007669"/>
    <property type="project" value="InterPro"/>
</dbReference>
<dbReference type="GO" id="GO:0005634">
    <property type="term" value="C:nucleus"/>
    <property type="evidence" value="ECO:0007669"/>
    <property type="project" value="UniProtKB-SubCell"/>
</dbReference>
<dbReference type="PANTHER" id="PTHR15263:SF1">
    <property type="entry name" value="NF-KAPPA-B INHIBITOR-LIKE PROTEIN 1"/>
    <property type="match status" value="1"/>
</dbReference>
<evidence type="ECO:0000256" key="3">
    <source>
        <dbReference type="ARBA" id="ARBA00022737"/>
    </source>
</evidence>
<keyword evidence="2" id="KW-0597">Phosphoprotein</keyword>
<dbReference type="AlphaFoldDB" id="A0A0K6GF07"/>
<protein>
    <submittedName>
        <fullName evidence="7">Uncharacterized protein</fullName>
    </submittedName>
</protein>
<evidence type="ECO:0000256" key="4">
    <source>
        <dbReference type="ARBA" id="ARBA00023043"/>
    </source>
</evidence>
<evidence type="ECO:0000313" key="8">
    <source>
        <dbReference type="Proteomes" id="UP000044841"/>
    </source>
</evidence>
<evidence type="ECO:0000256" key="5">
    <source>
        <dbReference type="ARBA" id="ARBA00023242"/>
    </source>
</evidence>
<gene>
    <name evidence="7" type="ORF">RSOLAG22IIIB_06483</name>
</gene>
<feature type="compositionally biased region" description="Basic and acidic residues" evidence="6">
    <location>
        <begin position="305"/>
        <end position="358"/>
    </location>
</feature>
<feature type="compositionally biased region" description="Low complexity" evidence="6">
    <location>
        <begin position="122"/>
        <end position="138"/>
    </location>
</feature>
<feature type="compositionally biased region" description="Low complexity" evidence="6">
    <location>
        <begin position="370"/>
        <end position="386"/>
    </location>
</feature>
<accession>A0A0K6GF07</accession>
<name>A0A0K6GF07_9AGAM</name>
<evidence type="ECO:0000256" key="1">
    <source>
        <dbReference type="ARBA" id="ARBA00004123"/>
    </source>
</evidence>
<dbReference type="InterPro" id="IPR038753">
    <property type="entry name" value="NFKBIL1"/>
</dbReference>
<feature type="region of interest" description="Disordered" evidence="6">
    <location>
        <begin position="118"/>
        <end position="140"/>
    </location>
</feature>
<sequence>MRWLNCHMVEQRNEMKIGETIWSEMDAIHFKADPRQGPSVAGESRDVPRCSLVFQRPRGFIWGKRENDPPERQQVTEQPGITLGAHLTSEGEPTRARLEDAFTLRRICPTYAPPYQGPILHPPSLGRSPRNPSPSSHPMDFNSWIRQQEESVARTWLALKREEDEIEHEEAVVVALGQRLSQTRDRIQVSSRSHIDGLMHQVAKDEARMLQSIDAVGARLAHEKSVFQREIQRIGQSRANTSRADRHTRQAWDYADRIWRAEEASIQERIDRVAAMGLECRRRLAASSTYSPSRRRPSTAVEPAPEERESLRQRERTKSSADRFVRERKTSTGAVLRDREREREREPTTREFARERRPSQAVPAPPLPSSRPVTAAARPATAGASRHYQTAEDSPREREKDRESRRERREREPRDRDHSRDPHREHRTRERTRSTAALPTHHTSHSTSHLPSSSLPPASHMPHMNEDRTRLAAAWTAYECRWAGLQAPIPSAPTTPLTFHNVPWPVGFQPESPRSLTPDRIKKFLLSSSHSPHRSPKERLKSALSLWRPDQWEDKWINSVEPSERDKVRYGVSVVAQCLGELLKEAARDERA</sequence>
<feature type="region of interest" description="Disordered" evidence="6">
    <location>
        <begin position="285"/>
        <end position="463"/>
    </location>
</feature>
<keyword evidence="5" id="KW-0539">Nucleus</keyword>
<keyword evidence="4" id="KW-0040">ANK repeat</keyword>
<evidence type="ECO:0000313" key="7">
    <source>
        <dbReference type="EMBL" id="CUA77070.1"/>
    </source>
</evidence>
<keyword evidence="3" id="KW-0677">Repeat</keyword>
<comment type="subcellular location">
    <subcellularLocation>
        <location evidence="1">Nucleus</location>
    </subcellularLocation>
</comment>
<dbReference type="PANTHER" id="PTHR15263">
    <property type="entry name" value="I-KAPPA-B-LIKE PROTEIN IKBL"/>
    <property type="match status" value="1"/>
</dbReference>
<dbReference type="Proteomes" id="UP000044841">
    <property type="component" value="Unassembled WGS sequence"/>
</dbReference>
<reference evidence="7 8" key="1">
    <citation type="submission" date="2015-07" db="EMBL/GenBank/DDBJ databases">
        <authorList>
            <person name="Noorani M."/>
        </authorList>
    </citation>
    <scope>NUCLEOTIDE SEQUENCE [LARGE SCALE GENOMIC DNA]</scope>
    <source>
        <strain evidence="7">BBA 69670</strain>
    </source>
</reference>
<feature type="compositionally biased region" description="Low complexity" evidence="6">
    <location>
        <begin position="434"/>
        <end position="460"/>
    </location>
</feature>
<keyword evidence="8" id="KW-1185">Reference proteome</keyword>
<evidence type="ECO:0000256" key="2">
    <source>
        <dbReference type="ARBA" id="ARBA00022553"/>
    </source>
</evidence>
<feature type="compositionally biased region" description="Basic and acidic residues" evidence="6">
    <location>
        <begin position="389"/>
        <end position="433"/>
    </location>
</feature>